<evidence type="ECO:0000313" key="2">
    <source>
        <dbReference type="Proteomes" id="UP001159363"/>
    </source>
</evidence>
<organism evidence="1 2">
    <name type="scientific">Dryococelus australis</name>
    <dbReference type="NCBI Taxonomy" id="614101"/>
    <lineage>
        <taxon>Eukaryota</taxon>
        <taxon>Metazoa</taxon>
        <taxon>Ecdysozoa</taxon>
        <taxon>Arthropoda</taxon>
        <taxon>Hexapoda</taxon>
        <taxon>Insecta</taxon>
        <taxon>Pterygota</taxon>
        <taxon>Neoptera</taxon>
        <taxon>Polyneoptera</taxon>
        <taxon>Phasmatodea</taxon>
        <taxon>Verophasmatodea</taxon>
        <taxon>Anareolatae</taxon>
        <taxon>Phasmatidae</taxon>
        <taxon>Eurycanthinae</taxon>
        <taxon>Dryococelus</taxon>
    </lineage>
</organism>
<evidence type="ECO:0000313" key="1">
    <source>
        <dbReference type="EMBL" id="KAJ8897952.1"/>
    </source>
</evidence>
<gene>
    <name evidence="1" type="ORF">PR048_003310</name>
</gene>
<comment type="caution">
    <text evidence="1">The sequence shown here is derived from an EMBL/GenBank/DDBJ whole genome shotgun (WGS) entry which is preliminary data.</text>
</comment>
<dbReference type="EMBL" id="JARBHB010000001">
    <property type="protein sequence ID" value="KAJ8897952.1"/>
    <property type="molecule type" value="Genomic_DNA"/>
</dbReference>
<accession>A0ABQ9IN78</accession>
<sequence length="112" mass="12564">MHNVPDEACFHVSGTVNHHNKHVWGSGIRDPTFELERNSLKVNVWCDVAHIASSALSFSVNGQSQPSFTWTCWKTEFPQIKGLQPKTILQHDGAPSHWDVIVHSALVKHFLG</sequence>
<name>A0ABQ9IN78_9NEOP</name>
<dbReference type="Proteomes" id="UP001159363">
    <property type="component" value="Chromosome 1"/>
</dbReference>
<proteinExistence type="predicted"/>
<protein>
    <submittedName>
        <fullName evidence="1">Uncharacterized protein</fullName>
    </submittedName>
</protein>
<reference evidence="1 2" key="1">
    <citation type="submission" date="2023-02" db="EMBL/GenBank/DDBJ databases">
        <title>LHISI_Scaffold_Assembly.</title>
        <authorList>
            <person name="Stuart O.P."/>
            <person name="Cleave R."/>
            <person name="Magrath M.J.L."/>
            <person name="Mikheyev A.S."/>
        </authorList>
    </citation>
    <scope>NUCLEOTIDE SEQUENCE [LARGE SCALE GENOMIC DNA]</scope>
    <source>
        <strain evidence="1">Daus_M_001</strain>
        <tissue evidence="1">Leg muscle</tissue>
    </source>
</reference>
<keyword evidence="2" id="KW-1185">Reference proteome</keyword>